<protein>
    <submittedName>
        <fullName evidence="2">Uncharacterized protein</fullName>
    </submittedName>
</protein>
<feature type="region of interest" description="Disordered" evidence="1">
    <location>
        <begin position="1"/>
        <end position="29"/>
    </location>
</feature>
<dbReference type="GeneID" id="34554506"/>
<comment type="caution">
    <text evidence="2">The sequence shown here is derived from an EMBL/GenBank/DDBJ whole genome shotgun (WGS) entry which is preliminary data.</text>
</comment>
<evidence type="ECO:0000313" key="2">
    <source>
        <dbReference type="EMBL" id="OHF03287.1"/>
    </source>
</evidence>
<accession>A0A1G4BPP3</accession>
<sequence>MLDSSVTRHPRETSGSWKHTPCRSSNSAPRRIVRAAGKEHDPDTQVFRGKGHGHSQCYILGRFGEGRWARVGDAKSR</sequence>
<evidence type="ECO:0000313" key="3">
    <source>
        <dbReference type="Proteomes" id="UP000176998"/>
    </source>
</evidence>
<dbReference type="Proteomes" id="UP000176998">
    <property type="component" value="Unassembled WGS sequence"/>
</dbReference>
<keyword evidence="3" id="KW-1185">Reference proteome</keyword>
<name>A0A1G4BPP3_9PEZI</name>
<dbReference type="EMBL" id="MJBS01000007">
    <property type="protein sequence ID" value="OHF03287.1"/>
    <property type="molecule type" value="Genomic_DNA"/>
</dbReference>
<dbReference type="RefSeq" id="XP_022480424.1">
    <property type="nucleotide sequence ID" value="XM_022612996.1"/>
</dbReference>
<proteinExistence type="predicted"/>
<evidence type="ECO:0000256" key="1">
    <source>
        <dbReference type="SAM" id="MobiDB-lite"/>
    </source>
</evidence>
<organism evidence="2 3">
    <name type="scientific">Colletotrichum orchidophilum</name>
    <dbReference type="NCBI Taxonomy" id="1209926"/>
    <lineage>
        <taxon>Eukaryota</taxon>
        <taxon>Fungi</taxon>
        <taxon>Dikarya</taxon>
        <taxon>Ascomycota</taxon>
        <taxon>Pezizomycotina</taxon>
        <taxon>Sordariomycetes</taxon>
        <taxon>Hypocreomycetidae</taxon>
        <taxon>Glomerellales</taxon>
        <taxon>Glomerellaceae</taxon>
        <taxon>Colletotrichum</taxon>
    </lineage>
</organism>
<dbReference type="AlphaFoldDB" id="A0A1G4BPP3"/>
<feature type="compositionally biased region" description="Polar residues" evidence="1">
    <location>
        <begin position="1"/>
        <end position="28"/>
    </location>
</feature>
<reference evidence="2 3" key="1">
    <citation type="submission" date="2016-09" db="EMBL/GenBank/DDBJ databases">
        <authorList>
            <person name="Capua I."/>
            <person name="De Benedictis P."/>
            <person name="Joannis T."/>
            <person name="Lombin L.H."/>
            <person name="Cattoli G."/>
        </authorList>
    </citation>
    <scope>NUCLEOTIDE SEQUENCE [LARGE SCALE GENOMIC DNA]</scope>
    <source>
        <strain evidence="2 3">IMI 309357</strain>
    </source>
</reference>
<gene>
    <name evidence="2" type="ORF">CORC01_01340</name>
</gene>